<sequence length="510" mass="55729">MVVPVRTQTVFGFGSGLDWRPTFFLEPFAETSVCSVCRMVSPLSALLPCHHTMCRSCCGHDNKGGDTRCPLDKKVFGEEELAWSGTISKANLLGRRVRCWNAKNGCDLKDAASAMLQHFAESCRFHSVNCQSCGVKVLHRDVAGHLETCKLPCLPSDVLGDNFVNSFSELREALDIILAKNASLRAKLQSSEGHLSAEENGTTTASDIGGRANLRGHGKTPAIVPGAVTDAPEAASDTFLAALDQHRRKVVSEIKGALAESERAIIGVFARKCDRNLLAVNAVEEASNEEKGKTVVTNPAWASSVSTAVCGLRESAENQAVSRMYAGVGPRQPDAQRAPSASSSDQWIVREWASFVAKDVLTPLTVFVGAFKCVYGHRIVVELTFSPETGTVHGDVYALAGGSYDEPLYDSCASLLFVHPRDPKYDFETALTIIYKSSNADAAGQARKHYENEPVRVMWRTVPNMFAQDLERRGLVENDALRLRLNLCREFFSGACRFRAEHPVNSSWRL</sequence>
<proteinExistence type="predicted"/>
<evidence type="ECO:0000313" key="1">
    <source>
        <dbReference type="EMBL" id="KAH7949529.1"/>
    </source>
</evidence>
<gene>
    <name evidence="1" type="ORF">HPB49_011864</name>
</gene>
<organism evidence="1 2">
    <name type="scientific">Dermacentor silvarum</name>
    <name type="common">Tick</name>
    <dbReference type="NCBI Taxonomy" id="543639"/>
    <lineage>
        <taxon>Eukaryota</taxon>
        <taxon>Metazoa</taxon>
        <taxon>Ecdysozoa</taxon>
        <taxon>Arthropoda</taxon>
        <taxon>Chelicerata</taxon>
        <taxon>Arachnida</taxon>
        <taxon>Acari</taxon>
        <taxon>Parasitiformes</taxon>
        <taxon>Ixodida</taxon>
        <taxon>Ixodoidea</taxon>
        <taxon>Ixodidae</taxon>
        <taxon>Rhipicephalinae</taxon>
        <taxon>Dermacentor</taxon>
    </lineage>
</organism>
<comment type="caution">
    <text evidence="1">The sequence shown here is derived from an EMBL/GenBank/DDBJ whole genome shotgun (WGS) entry which is preliminary data.</text>
</comment>
<reference evidence="1" key="1">
    <citation type="submission" date="2020-05" db="EMBL/GenBank/DDBJ databases">
        <title>Large-scale comparative analyses of tick genomes elucidate their genetic diversity and vector capacities.</title>
        <authorList>
            <person name="Jia N."/>
            <person name="Wang J."/>
            <person name="Shi W."/>
            <person name="Du L."/>
            <person name="Sun Y."/>
            <person name="Zhan W."/>
            <person name="Jiang J."/>
            <person name="Wang Q."/>
            <person name="Zhang B."/>
            <person name="Ji P."/>
            <person name="Sakyi L.B."/>
            <person name="Cui X."/>
            <person name="Yuan T."/>
            <person name="Jiang B."/>
            <person name="Yang W."/>
            <person name="Lam T.T.-Y."/>
            <person name="Chang Q."/>
            <person name="Ding S."/>
            <person name="Wang X."/>
            <person name="Zhu J."/>
            <person name="Ruan X."/>
            <person name="Zhao L."/>
            <person name="Wei J."/>
            <person name="Que T."/>
            <person name="Du C."/>
            <person name="Cheng J."/>
            <person name="Dai P."/>
            <person name="Han X."/>
            <person name="Huang E."/>
            <person name="Gao Y."/>
            <person name="Liu J."/>
            <person name="Shao H."/>
            <person name="Ye R."/>
            <person name="Li L."/>
            <person name="Wei W."/>
            <person name="Wang X."/>
            <person name="Wang C."/>
            <person name="Yang T."/>
            <person name="Huo Q."/>
            <person name="Li W."/>
            <person name="Guo W."/>
            <person name="Chen H."/>
            <person name="Zhou L."/>
            <person name="Ni X."/>
            <person name="Tian J."/>
            <person name="Zhou Y."/>
            <person name="Sheng Y."/>
            <person name="Liu T."/>
            <person name="Pan Y."/>
            <person name="Xia L."/>
            <person name="Li J."/>
            <person name="Zhao F."/>
            <person name="Cao W."/>
        </authorList>
    </citation>
    <scope>NUCLEOTIDE SEQUENCE</scope>
    <source>
        <strain evidence="1">Dsil-2018</strain>
    </source>
</reference>
<name>A0ACB8CR96_DERSI</name>
<dbReference type="EMBL" id="CM023474">
    <property type="protein sequence ID" value="KAH7949529.1"/>
    <property type="molecule type" value="Genomic_DNA"/>
</dbReference>
<dbReference type="Proteomes" id="UP000821865">
    <property type="component" value="Chromosome 5"/>
</dbReference>
<keyword evidence="2" id="KW-1185">Reference proteome</keyword>
<evidence type="ECO:0000313" key="2">
    <source>
        <dbReference type="Proteomes" id="UP000821865"/>
    </source>
</evidence>
<accession>A0ACB8CR96</accession>
<protein>
    <submittedName>
        <fullName evidence="1">Uncharacterized protein</fullName>
    </submittedName>
</protein>